<feature type="compositionally biased region" description="Low complexity" evidence="1">
    <location>
        <begin position="63"/>
        <end position="110"/>
    </location>
</feature>
<gene>
    <name evidence="3" type="ORF">LX32DRAFT_566872</name>
</gene>
<keyword evidence="2" id="KW-1133">Transmembrane helix</keyword>
<evidence type="ECO:0000256" key="2">
    <source>
        <dbReference type="SAM" id="Phobius"/>
    </source>
</evidence>
<proteinExistence type="predicted"/>
<sequence>MAPMTNADSFLSLGGGDARSHCQTLTRAGTAACRRTSEDSVDRSHGLWDYFHHGFDGNSNPDLHQSQQQQKQRRPQQQQHQHTQQHTPQPKAQQQQQQQQHKFQLQLQHQHQPHHRSPSPSSYLSLYLRPRSSRSQHTLSNAPQTSPEQQQQPGTMGGQAAAAGSSCTWPLSIAKCHEKKGSSGSSRTTTTTTATATTIQNMRETLSSAGSATIVAPPPVSPSTGSFGAEMTKQEFEALPEAIQRKVSPRLKRFFVVVVLCFVFIGHISQTPSLRDLTCICWFSSGLRFFFRAFFIHYFLLPKSPPPPLLFFLLSSFFFRRLICRIVCFFSAASPLPLLPTNPPGSSGRETTPSKKG</sequence>
<dbReference type="EMBL" id="MU842921">
    <property type="protein sequence ID" value="KAK2026147.1"/>
    <property type="molecule type" value="Genomic_DNA"/>
</dbReference>
<dbReference type="Proteomes" id="UP001232148">
    <property type="component" value="Unassembled WGS sequence"/>
</dbReference>
<name>A0AAD9HD69_9PEZI</name>
<feature type="compositionally biased region" description="Low complexity" evidence="1">
    <location>
        <begin position="118"/>
        <end position="136"/>
    </location>
</feature>
<evidence type="ECO:0000313" key="3">
    <source>
        <dbReference type="EMBL" id="KAK2026147.1"/>
    </source>
</evidence>
<feature type="non-terminal residue" evidence="3">
    <location>
        <position position="357"/>
    </location>
</feature>
<evidence type="ECO:0000313" key="4">
    <source>
        <dbReference type="Proteomes" id="UP001232148"/>
    </source>
</evidence>
<organism evidence="3 4">
    <name type="scientific">Colletotrichum zoysiae</name>
    <dbReference type="NCBI Taxonomy" id="1216348"/>
    <lineage>
        <taxon>Eukaryota</taxon>
        <taxon>Fungi</taxon>
        <taxon>Dikarya</taxon>
        <taxon>Ascomycota</taxon>
        <taxon>Pezizomycotina</taxon>
        <taxon>Sordariomycetes</taxon>
        <taxon>Hypocreomycetidae</taxon>
        <taxon>Glomerellales</taxon>
        <taxon>Glomerellaceae</taxon>
        <taxon>Colletotrichum</taxon>
        <taxon>Colletotrichum graminicola species complex</taxon>
    </lineage>
</organism>
<keyword evidence="2" id="KW-0812">Transmembrane</keyword>
<accession>A0AAD9HD69</accession>
<feature type="transmembrane region" description="Helical" evidence="2">
    <location>
        <begin position="254"/>
        <end position="270"/>
    </location>
</feature>
<evidence type="ECO:0000256" key="1">
    <source>
        <dbReference type="SAM" id="MobiDB-lite"/>
    </source>
</evidence>
<comment type="caution">
    <text evidence="3">The sequence shown here is derived from an EMBL/GenBank/DDBJ whole genome shotgun (WGS) entry which is preliminary data.</text>
</comment>
<reference evidence="3" key="1">
    <citation type="submission" date="2021-06" db="EMBL/GenBank/DDBJ databases">
        <title>Comparative genomics, transcriptomics and evolutionary studies reveal genomic signatures of adaptation to plant cell wall in hemibiotrophic fungi.</title>
        <authorList>
            <consortium name="DOE Joint Genome Institute"/>
            <person name="Baroncelli R."/>
            <person name="Diaz J.F."/>
            <person name="Benocci T."/>
            <person name="Peng M."/>
            <person name="Battaglia E."/>
            <person name="Haridas S."/>
            <person name="Andreopoulos W."/>
            <person name="Labutti K."/>
            <person name="Pangilinan J."/>
            <person name="Floch G.L."/>
            <person name="Makela M.R."/>
            <person name="Henrissat B."/>
            <person name="Grigoriev I.V."/>
            <person name="Crouch J.A."/>
            <person name="De Vries R.P."/>
            <person name="Sukno S.A."/>
            <person name="Thon M.R."/>
        </authorList>
    </citation>
    <scope>NUCLEOTIDE SEQUENCE</scope>
    <source>
        <strain evidence="3">MAFF235873</strain>
    </source>
</reference>
<keyword evidence="4" id="KW-1185">Reference proteome</keyword>
<protein>
    <submittedName>
        <fullName evidence="3">Uncharacterized protein</fullName>
    </submittedName>
</protein>
<feature type="compositionally biased region" description="Polar residues" evidence="1">
    <location>
        <begin position="137"/>
        <end position="154"/>
    </location>
</feature>
<keyword evidence="2" id="KW-0472">Membrane</keyword>
<feature type="region of interest" description="Disordered" evidence="1">
    <location>
        <begin position="52"/>
        <end position="163"/>
    </location>
</feature>
<dbReference type="AlphaFoldDB" id="A0AAD9HD69"/>